<dbReference type="GO" id="GO:0042981">
    <property type="term" value="P:regulation of apoptotic process"/>
    <property type="evidence" value="ECO:0007669"/>
    <property type="project" value="InterPro"/>
</dbReference>
<dbReference type="AlphaFoldDB" id="A0A6P8IUC4"/>
<feature type="compositionally biased region" description="Basic and acidic residues" evidence="2">
    <location>
        <begin position="108"/>
        <end position="124"/>
    </location>
</feature>
<name>A0A6P8IUC4_ACTTE</name>
<feature type="region of interest" description="Disordered" evidence="2">
    <location>
        <begin position="108"/>
        <end position="130"/>
    </location>
</feature>
<evidence type="ECO:0000313" key="5">
    <source>
        <dbReference type="RefSeq" id="XP_031570644.1"/>
    </source>
</evidence>
<keyword evidence="4" id="KW-1185">Reference proteome</keyword>
<dbReference type="KEGG" id="aten:116304944"/>
<accession>A0A6P8IUC4</accession>
<sequence length="130" mass="15024">MEGQTAMQSMKFQKLLSEIGRKIRPHDVEMFKYELRFKENIPSSLLDDIDSRERNSGLTFLKKLQKEGYLAEDNLELLKELLLAIERHDLLQELLKFEKKIKTSSDVEGAVARETEGGREKDNLDASLVL</sequence>
<dbReference type="GO" id="GO:0006915">
    <property type="term" value="P:apoptotic process"/>
    <property type="evidence" value="ECO:0007669"/>
    <property type="project" value="UniProtKB-KW"/>
</dbReference>
<dbReference type="Proteomes" id="UP000515163">
    <property type="component" value="Unplaced"/>
</dbReference>
<dbReference type="InterPro" id="IPR001875">
    <property type="entry name" value="DED_dom"/>
</dbReference>
<dbReference type="Gene3D" id="1.10.533.10">
    <property type="entry name" value="Death Domain, Fas"/>
    <property type="match status" value="1"/>
</dbReference>
<keyword evidence="1" id="KW-0053">Apoptosis</keyword>
<dbReference type="RefSeq" id="XP_031570644.1">
    <property type="nucleotide sequence ID" value="XM_031714784.1"/>
</dbReference>
<feature type="domain" description="DED" evidence="3">
    <location>
        <begin position="11"/>
        <end position="96"/>
    </location>
</feature>
<evidence type="ECO:0000259" key="3">
    <source>
        <dbReference type="PROSITE" id="PS50168"/>
    </source>
</evidence>
<evidence type="ECO:0000256" key="2">
    <source>
        <dbReference type="SAM" id="MobiDB-lite"/>
    </source>
</evidence>
<dbReference type="OrthoDB" id="10407643at2759"/>
<organism evidence="4 5">
    <name type="scientific">Actinia tenebrosa</name>
    <name type="common">Australian red waratah sea anemone</name>
    <dbReference type="NCBI Taxonomy" id="6105"/>
    <lineage>
        <taxon>Eukaryota</taxon>
        <taxon>Metazoa</taxon>
        <taxon>Cnidaria</taxon>
        <taxon>Anthozoa</taxon>
        <taxon>Hexacorallia</taxon>
        <taxon>Actiniaria</taxon>
        <taxon>Actiniidae</taxon>
        <taxon>Actinia</taxon>
    </lineage>
</organism>
<gene>
    <name evidence="5" type="primary">LOC116304944</name>
</gene>
<evidence type="ECO:0000256" key="1">
    <source>
        <dbReference type="ARBA" id="ARBA00022703"/>
    </source>
</evidence>
<dbReference type="PROSITE" id="PS50168">
    <property type="entry name" value="DED"/>
    <property type="match status" value="1"/>
</dbReference>
<dbReference type="Pfam" id="PF01335">
    <property type="entry name" value="DED"/>
    <property type="match status" value="1"/>
</dbReference>
<dbReference type="PANTHER" id="PTHR48169:SF7">
    <property type="entry name" value="CASPASE 10"/>
    <property type="match status" value="1"/>
</dbReference>
<reference evidence="5" key="1">
    <citation type="submission" date="2025-08" db="UniProtKB">
        <authorList>
            <consortium name="RefSeq"/>
        </authorList>
    </citation>
    <scope>IDENTIFICATION</scope>
    <source>
        <tissue evidence="5">Tentacle</tissue>
    </source>
</reference>
<dbReference type="InterPro" id="IPR011029">
    <property type="entry name" value="DEATH-like_dom_sf"/>
</dbReference>
<dbReference type="InParanoid" id="A0A6P8IUC4"/>
<evidence type="ECO:0000313" key="4">
    <source>
        <dbReference type="Proteomes" id="UP000515163"/>
    </source>
</evidence>
<protein>
    <submittedName>
        <fullName evidence="5">Caspase-8-like isoform X1</fullName>
    </submittedName>
</protein>
<proteinExistence type="predicted"/>
<dbReference type="SMART" id="SM00031">
    <property type="entry name" value="DED"/>
    <property type="match status" value="1"/>
</dbReference>
<dbReference type="SUPFAM" id="SSF47986">
    <property type="entry name" value="DEATH domain"/>
    <property type="match status" value="1"/>
</dbReference>
<dbReference type="PANTHER" id="PTHR48169">
    <property type="entry name" value="DED DOMAIN-CONTAINING PROTEIN"/>
    <property type="match status" value="1"/>
</dbReference>
<dbReference type="GeneID" id="116304944"/>